<dbReference type="Pfam" id="PF04203">
    <property type="entry name" value="Sortase"/>
    <property type="match status" value="1"/>
</dbReference>
<feature type="region of interest" description="Disordered" evidence="3">
    <location>
        <begin position="84"/>
        <end position="105"/>
    </location>
</feature>
<evidence type="ECO:0000256" key="4">
    <source>
        <dbReference type="SAM" id="Phobius"/>
    </source>
</evidence>
<accession>A0A7M1STF9</accession>
<dbReference type="InterPro" id="IPR005754">
    <property type="entry name" value="Sortase"/>
</dbReference>
<dbReference type="CDD" id="cd05830">
    <property type="entry name" value="Sortase_E"/>
    <property type="match status" value="1"/>
</dbReference>
<dbReference type="InterPro" id="IPR023365">
    <property type="entry name" value="Sortase_dom-sf"/>
</dbReference>
<dbReference type="NCBIfam" id="TIGR01076">
    <property type="entry name" value="sortase_fam"/>
    <property type="match status" value="1"/>
</dbReference>
<dbReference type="Proteomes" id="UP000593758">
    <property type="component" value="Chromosome"/>
</dbReference>
<keyword evidence="4" id="KW-1133">Transmembrane helix</keyword>
<evidence type="ECO:0000313" key="5">
    <source>
        <dbReference type="EMBL" id="QOR70859.1"/>
    </source>
</evidence>
<keyword evidence="1" id="KW-0378">Hydrolase</keyword>
<feature type="transmembrane region" description="Helical" evidence="4">
    <location>
        <begin position="35"/>
        <end position="59"/>
    </location>
</feature>
<name>A0A7M1STF9_9MICO</name>
<keyword evidence="4" id="KW-0472">Membrane</keyword>
<dbReference type="AlphaFoldDB" id="A0A7M1STF9"/>
<keyword evidence="6" id="KW-1185">Reference proteome</keyword>
<feature type="region of interest" description="Disordered" evidence="3">
    <location>
        <begin position="1"/>
        <end position="25"/>
    </location>
</feature>
<dbReference type="GO" id="GO:0016787">
    <property type="term" value="F:hydrolase activity"/>
    <property type="evidence" value="ECO:0007669"/>
    <property type="project" value="UniProtKB-KW"/>
</dbReference>
<dbReference type="KEGG" id="halt:IM660_00620"/>
<dbReference type="EMBL" id="CP063169">
    <property type="protein sequence ID" value="QOR70859.1"/>
    <property type="molecule type" value="Genomic_DNA"/>
</dbReference>
<dbReference type="SUPFAM" id="SSF63817">
    <property type="entry name" value="Sortase"/>
    <property type="match status" value="1"/>
</dbReference>
<dbReference type="InterPro" id="IPR053465">
    <property type="entry name" value="Sortase_Class_E"/>
</dbReference>
<proteinExistence type="predicted"/>
<protein>
    <submittedName>
        <fullName evidence="5">Class E sortase</fullName>
    </submittedName>
</protein>
<gene>
    <name evidence="5" type="ORF">IM660_00620</name>
</gene>
<evidence type="ECO:0000313" key="6">
    <source>
        <dbReference type="Proteomes" id="UP000593758"/>
    </source>
</evidence>
<organism evidence="5 6">
    <name type="scientific">Ruania alkalisoli</name>
    <dbReference type="NCBI Taxonomy" id="2779775"/>
    <lineage>
        <taxon>Bacteria</taxon>
        <taxon>Bacillati</taxon>
        <taxon>Actinomycetota</taxon>
        <taxon>Actinomycetes</taxon>
        <taxon>Micrococcales</taxon>
        <taxon>Ruaniaceae</taxon>
        <taxon>Ruania</taxon>
    </lineage>
</organism>
<dbReference type="InterPro" id="IPR042003">
    <property type="entry name" value="Sortase_E"/>
</dbReference>
<dbReference type="RefSeq" id="WP_193497531.1">
    <property type="nucleotide sequence ID" value="NZ_CP063169.1"/>
</dbReference>
<sequence length="263" mass="28905">MSRLDEIAQEQQEEAAQVARRQQAKRPRPSVGARIVGGIGELLITAGLLLGLFVVWQLWWTDVEGAREAGDAVSEFTEGLDVEIPEVAGEERTEEPPPEPEPVELSGDTFAALWVPDWGLDYRWPIAEGVSRDSVLDAGMVGHYPDTAMPGQIGNFSVAGHRQTYGRPFFHIDTLAAGDSIIVQTHTAWYVYKVTEYDIVQPTEVDVIAPVPGEPGVEPGAAMLTLTTCHPLWSTAERYIVHAELDHWIPLEDGMPAELLEDS</sequence>
<evidence type="ECO:0000256" key="2">
    <source>
        <dbReference type="PIRSR" id="PIRSR605754-1"/>
    </source>
</evidence>
<dbReference type="Gene3D" id="2.40.260.10">
    <property type="entry name" value="Sortase"/>
    <property type="match status" value="1"/>
</dbReference>
<keyword evidence="4" id="KW-0812">Transmembrane</keyword>
<feature type="active site" description="Acyl-thioester intermediate" evidence="2">
    <location>
        <position position="229"/>
    </location>
</feature>
<feature type="active site" description="Proton donor/acceptor" evidence="2">
    <location>
        <position position="161"/>
    </location>
</feature>
<evidence type="ECO:0000256" key="1">
    <source>
        <dbReference type="ARBA" id="ARBA00022801"/>
    </source>
</evidence>
<evidence type="ECO:0000256" key="3">
    <source>
        <dbReference type="SAM" id="MobiDB-lite"/>
    </source>
</evidence>
<dbReference type="NCBIfam" id="NF033747">
    <property type="entry name" value="class_E_sortase"/>
    <property type="match status" value="1"/>
</dbReference>
<reference evidence="5 6" key="1">
    <citation type="submission" date="2020-10" db="EMBL/GenBank/DDBJ databases">
        <title>Haloactinobacterium sp. RN3S43, a bacterium isolated from saline soil.</title>
        <authorList>
            <person name="Sun J.-Q."/>
        </authorList>
    </citation>
    <scope>NUCLEOTIDE SEQUENCE [LARGE SCALE GENOMIC DNA]</scope>
    <source>
        <strain evidence="5 6">RN3S43</strain>
    </source>
</reference>